<dbReference type="AlphaFoldDB" id="A0ABD0V376"/>
<reference evidence="1 2" key="1">
    <citation type="journal article" date="2024" name="Plant Biotechnol. J.">
        <title>Dendrobium thyrsiflorum genome and its molecular insights into genes involved in important horticultural traits.</title>
        <authorList>
            <person name="Chen B."/>
            <person name="Wang J.Y."/>
            <person name="Zheng P.J."/>
            <person name="Li K.L."/>
            <person name="Liang Y.M."/>
            <person name="Chen X.F."/>
            <person name="Zhang C."/>
            <person name="Zhao X."/>
            <person name="He X."/>
            <person name="Zhang G.Q."/>
            <person name="Liu Z.J."/>
            <person name="Xu Q."/>
        </authorList>
    </citation>
    <scope>NUCLEOTIDE SEQUENCE [LARGE SCALE GENOMIC DNA]</scope>
    <source>
        <strain evidence="1">GZMU011</strain>
    </source>
</reference>
<comment type="caution">
    <text evidence="1">The sequence shown here is derived from an EMBL/GenBank/DDBJ whole genome shotgun (WGS) entry which is preliminary data.</text>
</comment>
<name>A0ABD0V376_DENTH</name>
<gene>
    <name evidence="1" type="ORF">M5K25_011441</name>
</gene>
<dbReference type="EMBL" id="JANQDX010000009">
    <property type="protein sequence ID" value="KAL0919353.1"/>
    <property type="molecule type" value="Genomic_DNA"/>
</dbReference>
<protein>
    <submittedName>
        <fullName evidence="1">Uncharacterized protein</fullName>
    </submittedName>
</protein>
<evidence type="ECO:0000313" key="2">
    <source>
        <dbReference type="Proteomes" id="UP001552299"/>
    </source>
</evidence>
<accession>A0ABD0V376</accession>
<keyword evidence="2" id="KW-1185">Reference proteome</keyword>
<organism evidence="1 2">
    <name type="scientific">Dendrobium thyrsiflorum</name>
    <name type="common">Pinecone-like raceme dendrobium</name>
    <name type="synonym">Orchid</name>
    <dbReference type="NCBI Taxonomy" id="117978"/>
    <lineage>
        <taxon>Eukaryota</taxon>
        <taxon>Viridiplantae</taxon>
        <taxon>Streptophyta</taxon>
        <taxon>Embryophyta</taxon>
        <taxon>Tracheophyta</taxon>
        <taxon>Spermatophyta</taxon>
        <taxon>Magnoliopsida</taxon>
        <taxon>Liliopsida</taxon>
        <taxon>Asparagales</taxon>
        <taxon>Orchidaceae</taxon>
        <taxon>Epidendroideae</taxon>
        <taxon>Malaxideae</taxon>
        <taxon>Dendrobiinae</taxon>
        <taxon>Dendrobium</taxon>
    </lineage>
</organism>
<proteinExistence type="predicted"/>
<evidence type="ECO:0000313" key="1">
    <source>
        <dbReference type="EMBL" id="KAL0919353.1"/>
    </source>
</evidence>
<sequence>MVDQEMGGRIALRKKKKKKRRFWYGDLEAPRESELGNWKAENWVDLLEKKGCNWTTSERFNLDWFSR</sequence>
<dbReference type="Proteomes" id="UP001552299">
    <property type="component" value="Unassembled WGS sequence"/>
</dbReference>